<dbReference type="PANTHER" id="PTHR21261:SF8">
    <property type="entry name" value="BEATEN PATH IA, ISOFORM B-RELATED"/>
    <property type="match status" value="1"/>
</dbReference>
<dbReference type="Pfam" id="PF07686">
    <property type="entry name" value="V-set"/>
    <property type="match status" value="1"/>
</dbReference>
<organism evidence="2 3">
    <name type="scientific">Exocentrus adspersus</name>
    <dbReference type="NCBI Taxonomy" id="1586481"/>
    <lineage>
        <taxon>Eukaryota</taxon>
        <taxon>Metazoa</taxon>
        <taxon>Ecdysozoa</taxon>
        <taxon>Arthropoda</taxon>
        <taxon>Hexapoda</taxon>
        <taxon>Insecta</taxon>
        <taxon>Pterygota</taxon>
        <taxon>Neoptera</taxon>
        <taxon>Endopterygota</taxon>
        <taxon>Coleoptera</taxon>
        <taxon>Polyphaga</taxon>
        <taxon>Cucujiformia</taxon>
        <taxon>Chrysomeloidea</taxon>
        <taxon>Cerambycidae</taxon>
        <taxon>Lamiinae</taxon>
        <taxon>Acanthocinini</taxon>
        <taxon>Exocentrus</taxon>
    </lineage>
</organism>
<gene>
    <name evidence="2" type="ORF">NQ315_003008</name>
</gene>
<accession>A0AAV8W474</accession>
<dbReference type="InterPro" id="IPR007110">
    <property type="entry name" value="Ig-like_dom"/>
</dbReference>
<dbReference type="FunFam" id="2.60.40.10:FF:000437">
    <property type="entry name" value="Beat-IIIc, isoform A"/>
    <property type="match status" value="1"/>
</dbReference>
<dbReference type="InterPro" id="IPR013783">
    <property type="entry name" value="Ig-like_fold"/>
</dbReference>
<dbReference type="Proteomes" id="UP001159042">
    <property type="component" value="Unassembled WGS sequence"/>
</dbReference>
<keyword evidence="3" id="KW-1185">Reference proteome</keyword>
<feature type="domain" description="Ig-like" evidence="1">
    <location>
        <begin position="132"/>
        <end position="188"/>
    </location>
</feature>
<dbReference type="Gene3D" id="2.60.40.10">
    <property type="entry name" value="Immunoglobulins"/>
    <property type="match status" value="2"/>
</dbReference>
<sequence length="188" mass="21405">MQLIKTEIYKLDCFTFKDVHINVPSAVVEGHKAVLTCTFDLETDQLYSVKWYRGAGEFYRYTPSDEKPIKQFKIKGFHVVESESNETQVVLEQVSRAISGPFSCEVTADQPSFFTDMKTADLEVVSLPKKDPYITGLRTRYKLGDVLRTNCTSEKSSPAANLAWYVNGQHVEAPHVHRHVYEDGDYVT</sequence>
<comment type="caution">
    <text evidence="2">The sequence shown here is derived from an EMBL/GenBank/DDBJ whole genome shotgun (WGS) entry which is preliminary data.</text>
</comment>
<protein>
    <recommendedName>
        <fullName evidence="1">Ig-like domain-containing protein</fullName>
    </recommendedName>
</protein>
<dbReference type="EMBL" id="JANEYG010000010">
    <property type="protein sequence ID" value="KAJ8921392.1"/>
    <property type="molecule type" value="Genomic_DNA"/>
</dbReference>
<dbReference type="AlphaFoldDB" id="A0AAV8W474"/>
<evidence type="ECO:0000313" key="3">
    <source>
        <dbReference type="Proteomes" id="UP001159042"/>
    </source>
</evidence>
<dbReference type="InterPro" id="IPR036179">
    <property type="entry name" value="Ig-like_dom_sf"/>
</dbReference>
<evidence type="ECO:0000313" key="2">
    <source>
        <dbReference type="EMBL" id="KAJ8921392.1"/>
    </source>
</evidence>
<dbReference type="InterPro" id="IPR013106">
    <property type="entry name" value="Ig_V-set"/>
</dbReference>
<evidence type="ECO:0000259" key="1">
    <source>
        <dbReference type="PROSITE" id="PS50835"/>
    </source>
</evidence>
<dbReference type="PROSITE" id="PS50835">
    <property type="entry name" value="IG_LIKE"/>
    <property type="match status" value="2"/>
</dbReference>
<proteinExistence type="predicted"/>
<dbReference type="PANTHER" id="PTHR21261">
    <property type="entry name" value="BEAT PROTEIN"/>
    <property type="match status" value="1"/>
</dbReference>
<reference evidence="2 3" key="1">
    <citation type="journal article" date="2023" name="Insect Mol. Biol.">
        <title>Genome sequencing provides insights into the evolution of gene families encoding plant cell wall-degrading enzymes in longhorned beetles.</title>
        <authorList>
            <person name="Shin N.R."/>
            <person name="Okamura Y."/>
            <person name="Kirsch R."/>
            <person name="Pauchet Y."/>
        </authorList>
    </citation>
    <scope>NUCLEOTIDE SEQUENCE [LARGE SCALE GENOMIC DNA]</scope>
    <source>
        <strain evidence="2">EAD_L_NR</strain>
    </source>
</reference>
<feature type="domain" description="Ig-like" evidence="1">
    <location>
        <begin position="29"/>
        <end position="115"/>
    </location>
</feature>
<name>A0AAV8W474_9CUCU</name>
<dbReference type="SUPFAM" id="SSF48726">
    <property type="entry name" value="Immunoglobulin"/>
    <property type="match status" value="1"/>
</dbReference>